<name>A0A0H5DIF6_9RHOB</name>
<reference evidence="2" key="1">
    <citation type="submission" date="2015-05" db="EMBL/GenBank/DDBJ databases">
        <authorList>
            <person name="Rodrigo-Torres Lidia"/>
            <person name="Arahal R.David."/>
        </authorList>
    </citation>
    <scope>NUCLEOTIDE SEQUENCE [LARGE SCALE GENOMIC DNA]</scope>
    <source>
        <strain evidence="2">CECT 7321</strain>
    </source>
</reference>
<dbReference type="RefSeq" id="WP_050673527.1">
    <property type="nucleotide sequence ID" value="NZ_CVRL01000032.1"/>
</dbReference>
<accession>A0A0H5DIF6</accession>
<sequence>MGKISPLAVAEGTAAKMMDMAPTQFRELVAQGVLPRPRKVGPLERWDAEELRAVMRGDFVDGYEDVQW</sequence>
<gene>
    <name evidence="1" type="ORF">NIT7321_02269</name>
</gene>
<organism evidence="1 2">
    <name type="scientific">Phaeobacter italicus</name>
    <dbReference type="NCBI Taxonomy" id="481446"/>
    <lineage>
        <taxon>Bacteria</taxon>
        <taxon>Pseudomonadati</taxon>
        <taxon>Pseudomonadota</taxon>
        <taxon>Alphaproteobacteria</taxon>
        <taxon>Rhodobacterales</taxon>
        <taxon>Roseobacteraceae</taxon>
        <taxon>Phaeobacter</taxon>
    </lineage>
</organism>
<protein>
    <submittedName>
        <fullName evidence="1">Uncharacterized protein</fullName>
    </submittedName>
</protein>
<dbReference type="EMBL" id="CVRL01000032">
    <property type="protein sequence ID" value="CRL11405.1"/>
    <property type="molecule type" value="Genomic_DNA"/>
</dbReference>
<evidence type="ECO:0000313" key="1">
    <source>
        <dbReference type="EMBL" id="CRL11405.1"/>
    </source>
</evidence>
<evidence type="ECO:0000313" key="2">
    <source>
        <dbReference type="Proteomes" id="UP000043764"/>
    </source>
</evidence>
<dbReference type="AlphaFoldDB" id="A0A0H5DIF6"/>
<keyword evidence="2" id="KW-1185">Reference proteome</keyword>
<proteinExistence type="predicted"/>
<dbReference type="Proteomes" id="UP000043764">
    <property type="component" value="Unassembled WGS sequence"/>
</dbReference>